<accession>A0A4U0UFJ7</accession>
<dbReference type="EMBL" id="NAJL01000001">
    <property type="protein sequence ID" value="TKA34224.1"/>
    <property type="molecule type" value="Genomic_DNA"/>
</dbReference>
<feature type="compositionally biased region" description="Polar residues" evidence="1">
    <location>
        <begin position="166"/>
        <end position="178"/>
    </location>
</feature>
<feature type="region of interest" description="Disordered" evidence="1">
    <location>
        <begin position="119"/>
        <end position="200"/>
    </location>
</feature>
<evidence type="ECO:0000313" key="2">
    <source>
        <dbReference type="EMBL" id="TKA34224.1"/>
    </source>
</evidence>
<dbReference type="Proteomes" id="UP000308549">
    <property type="component" value="Unassembled WGS sequence"/>
</dbReference>
<feature type="compositionally biased region" description="Basic and acidic residues" evidence="1">
    <location>
        <begin position="119"/>
        <end position="137"/>
    </location>
</feature>
<name>A0A4U0UFJ7_9PEZI</name>
<protein>
    <submittedName>
        <fullName evidence="2">Uncharacterized protein</fullName>
    </submittedName>
</protein>
<reference evidence="2 3" key="1">
    <citation type="submission" date="2017-03" db="EMBL/GenBank/DDBJ databases">
        <title>Genomes of endolithic fungi from Antarctica.</title>
        <authorList>
            <person name="Coleine C."/>
            <person name="Masonjones S."/>
            <person name="Stajich J.E."/>
        </authorList>
    </citation>
    <scope>NUCLEOTIDE SEQUENCE [LARGE SCALE GENOMIC DNA]</scope>
    <source>
        <strain evidence="2 3">CCFEE 6315</strain>
    </source>
</reference>
<feature type="compositionally biased region" description="Low complexity" evidence="1">
    <location>
        <begin position="186"/>
        <end position="197"/>
    </location>
</feature>
<proteinExistence type="predicted"/>
<organism evidence="2 3">
    <name type="scientific">Salinomyces thailandicus</name>
    <dbReference type="NCBI Taxonomy" id="706561"/>
    <lineage>
        <taxon>Eukaryota</taxon>
        <taxon>Fungi</taxon>
        <taxon>Dikarya</taxon>
        <taxon>Ascomycota</taxon>
        <taxon>Pezizomycotina</taxon>
        <taxon>Dothideomycetes</taxon>
        <taxon>Dothideomycetidae</taxon>
        <taxon>Mycosphaerellales</taxon>
        <taxon>Teratosphaeriaceae</taxon>
        <taxon>Salinomyces</taxon>
    </lineage>
</organism>
<sequence>MSSRTVILDRIAEAKKRFSESKRSKGAPYDAAVRELLRPEYVGITFNDVHVSEIIGTMKCTKDDTEEYDQRLERVRQGVEDRPISTAARSMKKHQTNVRAYVDLLAAKVFLAGARKELKLPGDEPSDHPVLHRRQFEEWVNDPETSYLEETEDEPRRPRDEDESGQSDQDTNDLSIPTSDSESDFHPSSSSDASHISVRGRNATYTAPSLIVRLSIPRAALAAL</sequence>
<keyword evidence="3" id="KW-1185">Reference proteome</keyword>
<evidence type="ECO:0000256" key="1">
    <source>
        <dbReference type="SAM" id="MobiDB-lite"/>
    </source>
</evidence>
<dbReference type="AlphaFoldDB" id="A0A4U0UFJ7"/>
<gene>
    <name evidence="2" type="ORF">B0A50_00204</name>
</gene>
<comment type="caution">
    <text evidence="2">The sequence shown here is derived from an EMBL/GenBank/DDBJ whole genome shotgun (WGS) entry which is preliminary data.</text>
</comment>
<evidence type="ECO:0000313" key="3">
    <source>
        <dbReference type="Proteomes" id="UP000308549"/>
    </source>
</evidence>